<sequence>MKYDSYVKTIEEKANTKRKLIQEDYFFDFNKVTIDFFFKGLQFIKSDFLQNYVDLKHFMYLGGMEGFENEIDIHSSDTFQRALLNDCLLEIAHSFNLNLQVFIEKENQYIEGRQNKDNIGA</sequence>
<gene>
    <name evidence="1" type="ORF">B0E34_20465</name>
</gene>
<reference evidence="2" key="1">
    <citation type="submission" date="2017-02" db="EMBL/GenBank/DDBJ databases">
        <authorList>
            <person name="Tetz G."/>
            <person name="Tetz V."/>
        </authorList>
    </citation>
    <scope>NUCLEOTIDE SEQUENCE [LARGE SCALE GENOMIC DNA]</scope>
    <source>
        <strain evidence="2">VT16-26</strain>
    </source>
</reference>
<organism evidence="1 2">
    <name type="scientific">Chryseobacterium mucoviscidosis</name>
    <dbReference type="NCBI Taxonomy" id="1945581"/>
    <lineage>
        <taxon>Bacteria</taxon>
        <taxon>Pseudomonadati</taxon>
        <taxon>Bacteroidota</taxon>
        <taxon>Flavobacteriia</taxon>
        <taxon>Flavobacteriales</taxon>
        <taxon>Weeksellaceae</taxon>
        <taxon>Chryseobacterium group</taxon>
        <taxon>Chryseobacterium</taxon>
    </lineage>
</organism>
<keyword evidence="2" id="KW-1185">Reference proteome</keyword>
<evidence type="ECO:0000313" key="1">
    <source>
        <dbReference type="EMBL" id="OVE54000.1"/>
    </source>
</evidence>
<comment type="caution">
    <text evidence="1">The sequence shown here is derived from an EMBL/GenBank/DDBJ whole genome shotgun (WGS) entry which is preliminary data.</text>
</comment>
<accession>A0A202BRC5</accession>
<name>A0A202BRC5_9FLAO</name>
<dbReference type="AlphaFoldDB" id="A0A202BRC5"/>
<protein>
    <submittedName>
        <fullName evidence="1">Uncharacterized protein</fullName>
    </submittedName>
</protein>
<evidence type="ECO:0000313" key="2">
    <source>
        <dbReference type="Proteomes" id="UP000196355"/>
    </source>
</evidence>
<dbReference type="EMBL" id="MVAG01000193">
    <property type="protein sequence ID" value="OVE54000.1"/>
    <property type="molecule type" value="Genomic_DNA"/>
</dbReference>
<dbReference type="Proteomes" id="UP000196355">
    <property type="component" value="Unassembled WGS sequence"/>
</dbReference>
<proteinExistence type="predicted"/>